<name>A0ABW2CKX5_9ACTN</name>
<dbReference type="Proteomes" id="UP001596380">
    <property type="component" value="Unassembled WGS sequence"/>
</dbReference>
<protein>
    <recommendedName>
        <fullName evidence="5">Septum formation-related domain-containing protein</fullName>
    </recommendedName>
</protein>
<evidence type="ECO:0000313" key="3">
    <source>
        <dbReference type="EMBL" id="MFC6882247.1"/>
    </source>
</evidence>
<dbReference type="EMBL" id="JBHSXS010000012">
    <property type="protein sequence ID" value="MFC6882247.1"/>
    <property type="molecule type" value="Genomic_DNA"/>
</dbReference>
<comment type="caution">
    <text evidence="3">The sequence shown here is derived from an EMBL/GenBank/DDBJ whole genome shotgun (WGS) entry which is preliminary data.</text>
</comment>
<keyword evidence="2" id="KW-1133">Transmembrane helix</keyword>
<evidence type="ECO:0000256" key="2">
    <source>
        <dbReference type="SAM" id="Phobius"/>
    </source>
</evidence>
<reference evidence="4" key="1">
    <citation type="journal article" date="2019" name="Int. J. Syst. Evol. Microbiol.">
        <title>The Global Catalogue of Microorganisms (GCM) 10K type strain sequencing project: providing services to taxonomists for standard genome sequencing and annotation.</title>
        <authorList>
            <consortium name="The Broad Institute Genomics Platform"/>
            <consortium name="The Broad Institute Genome Sequencing Center for Infectious Disease"/>
            <person name="Wu L."/>
            <person name="Ma J."/>
        </authorList>
    </citation>
    <scope>NUCLEOTIDE SEQUENCE [LARGE SCALE GENOMIC DNA]</scope>
    <source>
        <strain evidence="4">JCM 3369</strain>
    </source>
</reference>
<evidence type="ECO:0000256" key="1">
    <source>
        <dbReference type="SAM" id="MobiDB-lite"/>
    </source>
</evidence>
<organism evidence="3 4">
    <name type="scientific">Actinomadura yumaensis</name>
    <dbReference type="NCBI Taxonomy" id="111807"/>
    <lineage>
        <taxon>Bacteria</taxon>
        <taxon>Bacillati</taxon>
        <taxon>Actinomycetota</taxon>
        <taxon>Actinomycetes</taxon>
        <taxon>Streptosporangiales</taxon>
        <taxon>Thermomonosporaceae</taxon>
        <taxon>Actinomadura</taxon>
    </lineage>
</organism>
<sequence>MTVPPPADGVPPAPRPPRRALFAVLGAGVLALVLALGAAALAATGAFGGEDGAKAGPDPAAPPRLGDCFEFPSGRQQLETRLIPCERPHEAEIVAAYAPAATPRLKDVPDAGQKEAICDRLVAKRFGTRLPIDRGEVIALVPPTSAEPSEEPGGEGGGPRGEAGEPYAPPNVPPPATAPADATAEAPEARVRCAATGPFGSTTTGRLDPRSIRLRAWDELRPGDCFSPLGNDSTSVRYPGCTAPHAGQVYAGVIVPQAPPIATLPPHAGVDRTQRLARKGCARAWRPLARKYRPSVPVGLRFKDLEPGSASQDHLVLCYVAPAKGGTFAQAVLPNAVPI</sequence>
<evidence type="ECO:0008006" key="5">
    <source>
        <dbReference type="Google" id="ProtNLM"/>
    </source>
</evidence>
<keyword evidence="2" id="KW-0812">Transmembrane</keyword>
<proteinExistence type="predicted"/>
<gene>
    <name evidence="3" type="ORF">ACFQKB_21010</name>
</gene>
<feature type="compositionally biased region" description="Pro residues" evidence="1">
    <location>
        <begin position="167"/>
        <end position="177"/>
    </location>
</feature>
<dbReference type="RefSeq" id="WP_378043344.1">
    <property type="nucleotide sequence ID" value="NZ_JBHSXE010000001.1"/>
</dbReference>
<feature type="region of interest" description="Disordered" evidence="1">
    <location>
        <begin position="140"/>
        <end position="187"/>
    </location>
</feature>
<evidence type="ECO:0000313" key="4">
    <source>
        <dbReference type="Proteomes" id="UP001596380"/>
    </source>
</evidence>
<accession>A0ABW2CKX5</accession>
<feature type="transmembrane region" description="Helical" evidence="2">
    <location>
        <begin position="20"/>
        <end position="44"/>
    </location>
</feature>
<keyword evidence="2" id="KW-0472">Membrane</keyword>
<keyword evidence="4" id="KW-1185">Reference proteome</keyword>